<dbReference type="InterPro" id="IPR035979">
    <property type="entry name" value="RBD_domain_sf"/>
</dbReference>
<evidence type="ECO:0000313" key="5">
    <source>
        <dbReference type="EMBL" id="GMS88679.1"/>
    </source>
</evidence>
<evidence type="ECO:0000256" key="3">
    <source>
        <dbReference type="PROSITE-ProRule" id="PRU00176"/>
    </source>
</evidence>
<dbReference type="AlphaFoldDB" id="A0AAV5T4Z7"/>
<dbReference type="InterPro" id="IPR012677">
    <property type="entry name" value="Nucleotide-bd_a/b_plait_sf"/>
</dbReference>
<dbReference type="EMBL" id="BTSX01000003">
    <property type="protein sequence ID" value="GMS88679.1"/>
    <property type="molecule type" value="Genomic_DNA"/>
</dbReference>
<dbReference type="SMART" id="SM00360">
    <property type="entry name" value="RRM"/>
    <property type="match status" value="1"/>
</dbReference>
<dbReference type="PANTHER" id="PTHR48032">
    <property type="entry name" value="RNA-BINDING PROTEIN MUSASHI HOMOLOG RBP6"/>
    <property type="match status" value="1"/>
</dbReference>
<name>A0AAV5T4Z7_9BILA</name>
<comment type="caution">
    <text evidence="5">The sequence shown here is derived from an EMBL/GenBank/DDBJ whole genome shotgun (WGS) entry which is preliminary data.</text>
</comment>
<sequence>KLFIGGISPTTTEEMMREFYGKFGTVTDCIAMRDPVTNKARGFGFVTYAAKSMVDECMSNRPHEIDGKTVDPKRAVPK</sequence>
<dbReference type="SUPFAM" id="SSF54928">
    <property type="entry name" value="RNA-binding domain, RBD"/>
    <property type="match status" value="1"/>
</dbReference>
<dbReference type="GO" id="GO:0006417">
    <property type="term" value="P:regulation of translation"/>
    <property type="evidence" value="ECO:0007669"/>
    <property type="project" value="TreeGrafter"/>
</dbReference>
<gene>
    <name evidence="5" type="ORF">PENTCL1PPCAC_10854</name>
</gene>
<feature type="non-terminal residue" evidence="5">
    <location>
        <position position="1"/>
    </location>
</feature>
<evidence type="ECO:0000256" key="2">
    <source>
        <dbReference type="ARBA" id="ARBA00022884"/>
    </source>
</evidence>
<dbReference type="PANTHER" id="PTHR48032:SF6">
    <property type="entry name" value="RNA-BINDING (RRM_RBD_RNP MOTIFS) FAMILY PROTEIN"/>
    <property type="match status" value="1"/>
</dbReference>
<feature type="domain" description="RRM" evidence="4">
    <location>
        <begin position="1"/>
        <end position="78"/>
    </location>
</feature>
<feature type="non-terminal residue" evidence="5">
    <location>
        <position position="78"/>
    </location>
</feature>
<dbReference type="GO" id="GO:0098687">
    <property type="term" value="C:chromosomal region"/>
    <property type="evidence" value="ECO:0007669"/>
    <property type="project" value="UniProtKB-ARBA"/>
</dbReference>
<evidence type="ECO:0000259" key="4">
    <source>
        <dbReference type="PROSITE" id="PS50102"/>
    </source>
</evidence>
<evidence type="ECO:0000313" key="6">
    <source>
        <dbReference type="Proteomes" id="UP001432027"/>
    </source>
</evidence>
<dbReference type="Pfam" id="PF00076">
    <property type="entry name" value="RRM_1"/>
    <property type="match status" value="1"/>
</dbReference>
<keyword evidence="6" id="KW-1185">Reference proteome</keyword>
<dbReference type="PROSITE" id="PS50102">
    <property type="entry name" value="RRM"/>
    <property type="match status" value="1"/>
</dbReference>
<keyword evidence="1" id="KW-0677">Repeat</keyword>
<dbReference type="Proteomes" id="UP001432027">
    <property type="component" value="Unassembled WGS sequence"/>
</dbReference>
<organism evidence="5 6">
    <name type="scientific">Pristionchus entomophagus</name>
    <dbReference type="NCBI Taxonomy" id="358040"/>
    <lineage>
        <taxon>Eukaryota</taxon>
        <taxon>Metazoa</taxon>
        <taxon>Ecdysozoa</taxon>
        <taxon>Nematoda</taxon>
        <taxon>Chromadorea</taxon>
        <taxon>Rhabditida</taxon>
        <taxon>Rhabditina</taxon>
        <taxon>Diplogasteromorpha</taxon>
        <taxon>Diplogasteroidea</taxon>
        <taxon>Neodiplogasteridae</taxon>
        <taxon>Pristionchus</taxon>
    </lineage>
</organism>
<accession>A0AAV5T4Z7</accession>
<protein>
    <recommendedName>
        <fullName evidence="4">RRM domain-containing protein</fullName>
    </recommendedName>
</protein>
<dbReference type="Gene3D" id="3.30.70.330">
    <property type="match status" value="1"/>
</dbReference>
<proteinExistence type="predicted"/>
<evidence type="ECO:0000256" key="1">
    <source>
        <dbReference type="ARBA" id="ARBA00022737"/>
    </source>
</evidence>
<dbReference type="InterPro" id="IPR000504">
    <property type="entry name" value="RRM_dom"/>
</dbReference>
<reference evidence="5" key="1">
    <citation type="submission" date="2023-10" db="EMBL/GenBank/DDBJ databases">
        <title>Genome assembly of Pristionchus species.</title>
        <authorList>
            <person name="Yoshida K."/>
            <person name="Sommer R.J."/>
        </authorList>
    </citation>
    <scope>NUCLEOTIDE SEQUENCE</scope>
    <source>
        <strain evidence="5">RS0144</strain>
    </source>
</reference>
<dbReference type="FunFam" id="3.30.70.330:FF:000040">
    <property type="entry name" value="Heterogeneous nuclear ribonucleoprotein A2/B1"/>
    <property type="match status" value="1"/>
</dbReference>
<dbReference type="GO" id="GO:0003729">
    <property type="term" value="F:mRNA binding"/>
    <property type="evidence" value="ECO:0007669"/>
    <property type="project" value="TreeGrafter"/>
</dbReference>
<keyword evidence="2 3" id="KW-0694">RNA-binding</keyword>